<dbReference type="Pfam" id="PF13374">
    <property type="entry name" value="TPR_10"/>
    <property type="match status" value="1"/>
</dbReference>
<dbReference type="Gene3D" id="1.25.40.10">
    <property type="entry name" value="Tetratricopeptide repeat domain"/>
    <property type="match status" value="3"/>
</dbReference>
<keyword evidence="4" id="KW-1185">Reference proteome</keyword>
<gene>
    <name evidence="3" type="ORF">GCM10008938_18590</name>
</gene>
<dbReference type="InterPro" id="IPR027417">
    <property type="entry name" value="P-loop_NTPase"/>
</dbReference>
<protein>
    <recommendedName>
        <fullName evidence="2">Bacterial transcriptional activator domain-containing protein</fullName>
    </recommendedName>
</protein>
<dbReference type="RefSeq" id="WP_189002408.1">
    <property type="nucleotide sequence ID" value="NZ_BMOD01000005.1"/>
</dbReference>
<accession>A0ABQ2CYB1</accession>
<keyword evidence="1" id="KW-0802">TPR repeat</keyword>
<feature type="domain" description="Bacterial transcriptional activator" evidence="2">
    <location>
        <begin position="94"/>
        <end position="230"/>
    </location>
</feature>
<reference evidence="4" key="1">
    <citation type="journal article" date="2019" name="Int. J. Syst. Evol. Microbiol.">
        <title>The Global Catalogue of Microorganisms (GCM) 10K type strain sequencing project: providing services to taxonomists for standard genome sequencing and annotation.</title>
        <authorList>
            <consortium name="The Broad Institute Genomics Platform"/>
            <consortium name="The Broad Institute Genome Sequencing Center for Infectious Disease"/>
            <person name="Wu L."/>
            <person name="Ma J."/>
        </authorList>
    </citation>
    <scope>NUCLEOTIDE SEQUENCE [LARGE SCALE GENOMIC DNA]</scope>
    <source>
        <strain evidence="4">JCM 14370</strain>
    </source>
</reference>
<name>A0ABQ2CYB1_9DEIO</name>
<dbReference type="Pfam" id="PF03704">
    <property type="entry name" value="BTAD"/>
    <property type="match status" value="1"/>
</dbReference>
<feature type="repeat" description="TPR" evidence="1">
    <location>
        <begin position="872"/>
        <end position="905"/>
    </location>
</feature>
<dbReference type="InterPro" id="IPR005158">
    <property type="entry name" value="BTAD"/>
</dbReference>
<dbReference type="InterPro" id="IPR051677">
    <property type="entry name" value="AfsR-DnrI-RedD_regulator"/>
</dbReference>
<proteinExistence type="predicted"/>
<dbReference type="EMBL" id="BMOD01000005">
    <property type="protein sequence ID" value="GGJ32649.1"/>
    <property type="molecule type" value="Genomic_DNA"/>
</dbReference>
<dbReference type="PROSITE" id="PS50005">
    <property type="entry name" value="TPR"/>
    <property type="match status" value="1"/>
</dbReference>
<dbReference type="InterPro" id="IPR041664">
    <property type="entry name" value="AAA_16"/>
</dbReference>
<dbReference type="SMART" id="SM00028">
    <property type="entry name" value="TPR"/>
    <property type="match status" value="5"/>
</dbReference>
<dbReference type="Pfam" id="PF13191">
    <property type="entry name" value="AAA_16"/>
    <property type="match status" value="1"/>
</dbReference>
<dbReference type="SUPFAM" id="SSF48452">
    <property type="entry name" value="TPR-like"/>
    <property type="match status" value="3"/>
</dbReference>
<dbReference type="InterPro" id="IPR019734">
    <property type="entry name" value="TPR_rpt"/>
</dbReference>
<dbReference type="Gene3D" id="3.40.50.300">
    <property type="entry name" value="P-loop containing nucleotide triphosphate hydrolases"/>
    <property type="match status" value="1"/>
</dbReference>
<dbReference type="SMART" id="SM01043">
    <property type="entry name" value="BTAD"/>
    <property type="match status" value="1"/>
</dbReference>
<sequence>MTALTWHCSFFGVPTLFSAEHTQLLERKTAALLAYLAQEGPTTRAQLIALLWPDTREAAARNNLVHLLRKLKALTNTELVSGQEVLTLSPDLQTDTQTCRELFTRGDYAPFNNHTGEFLSALAYDDCPDLEDWIASEREQWNEWRSQALLADANSLEQAGEYLEAVARIRELLALDPLNEEGHRRLMRLQYLLGNRHHALETFKKLTVLLREELGVEPLPETAELARWIERASLPIPQQPRNRPGLPITVLRPPSLIGREKEWRQMEDAWNRGQIIFLRGEPGVGKSRLARDFAASRGAYLVLEARPGDAQTPYASSARNVRSILAHQPDVQLEPWIRQELSRILPELAGPTPPAPLNGQEDVLRFHEAVRLTVIAGSRDLACCVLDDWQYFDDLSNQQGGYMISASFPLQESGFPRFIECFRKDELSAESEEMLMKHLVAPGLAVVIDVNPLPENETLKLLSDLGVTVHPGMRGRLSQYSGGNPLFLLETVRHLLESNQLAEDSELTMPEKVGQIIERRLQRLSNPALQAARAAAVLQTDFDLEMVAELLNAPLLDFIGTWEELEEAQIVRDGKFNHDLIYEAVARHTPKAIKQLLHRSAARMLGSRDGMEARTAHHHHQGGDFKQAAPLYLQAAKQAQKRFGVQQATRYFLLSAQCFQEAGKPSEAFEALYERTVALGHLNERAPREEALSVLFEYARTPYEQACAHFQLAEFHATYHEGPEVEQAARAGLKALSGQTLTSIDEQTLRANLHASLAVALWIQQQIEPATQAMRAAVETLQPLGDSVSLASNLSNLAVMLDHLDRHQEAIPYHQKACNMHEQHGDLPQLATTLHNLGVSYSEQGRMQQSLEVVLKAHKLELQADTEHRGVALGHAATGQAYFELGQYGLALENYQQAIQTALEGTWHRGVFDGLKGELFIQLGEFEQARQCLTFAADYPNVPAQYRSRALINLATLHHHLGQDPGPYFTQAALLLEQSPRMIARVRLWLAQSETAEPHTALALAEQVLAVALEKDLGGTEISARTRMAQAHFKLGNLPEALQQIEQACDLLDPFEPARLTRGEVLYTRYLIRQATDHPALKEARQAVTSWLQMVLSHLPEQYHASFKTRNPVARPFYQTVPTLP</sequence>
<evidence type="ECO:0000256" key="1">
    <source>
        <dbReference type="PROSITE-ProRule" id="PRU00339"/>
    </source>
</evidence>
<dbReference type="SUPFAM" id="SSF52540">
    <property type="entry name" value="P-loop containing nucleoside triphosphate hydrolases"/>
    <property type="match status" value="1"/>
</dbReference>
<dbReference type="Proteomes" id="UP000632222">
    <property type="component" value="Unassembled WGS sequence"/>
</dbReference>
<evidence type="ECO:0000313" key="4">
    <source>
        <dbReference type="Proteomes" id="UP000632222"/>
    </source>
</evidence>
<dbReference type="InterPro" id="IPR011990">
    <property type="entry name" value="TPR-like_helical_dom_sf"/>
</dbReference>
<dbReference type="PANTHER" id="PTHR35807">
    <property type="entry name" value="TRANSCRIPTIONAL REGULATOR REDD-RELATED"/>
    <property type="match status" value="1"/>
</dbReference>
<comment type="caution">
    <text evidence="3">The sequence shown here is derived from an EMBL/GenBank/DDBJ whole genome shotgun (WGS) entry which is preliminary data.</text>
</comment>
<organism evidence="3 4">
    <name type="scientific">Deinococcus roseus</name>
    <dbReference type="NCBI Taxonomy" id="392414"/>
    <lineage>
        <taxon>Bacteria</taxon>
        <taxon>Thermotogati</taxon>
        <taxon>Deinococcota</taxon>
        <taxon>Deinococci</taxon>
        <taxon>Deinococcales</taxon>
        <taxon>Deinococcaceae</taxon>
        <taxon>Deinococcus</taxon>
    </lineage>
</organism>
<dbReference type="Gene3D" id="1.10.10.10">
    <property type="entry name" value="Winged helix-like DNA-binding domain superfamily/Winged helix DNA-binding domain"/>
    <property type="match status" value="1"/>
</dbReference>
<evidence type="ECO:0000313" key="3">
    <source>
        <dbReference type="EMBL" id="GGJ32649.1"/>
    </source>
</evidence>
<evidence type="ECO:0000259" key="2">
    <source>
        <dbReference type="SMART" id="SM01043"/>
    </source>
</evidence>
<dbReference type="Pfam" id="PF13424">
    <property type="entry name" value="TPR_12"/>
    <property type="match status" value="1"/>
</dbReference>
<dbReference type="InterPro" id="IPR036388">
    <property type="entry name" value="WH-like_DNA-bd_sf"/>
</dbReference>